<gene>
    <name evidence="1" type="ORF">M9Y10_034779</name>
</gene>
<organism evidence="1 2">
    <name type="scientific">Tritrichomonas musculus</name>
    <dbReference type="NCBI Taxonomy" id="1915356"/>
    <lineage>
        <taxon>Eukaryota</taxon>
        <taxon>Metamonada</taxon>
        <taxon>Parabasalia</taxon>
        <taxon>Tritrichomonadida</taxon>
        <taxon>Tritrichomonadidae</taxon>
        <taxon>Tritrichomonas</taxon>
    </lineage>
</organism>
<accession>A0ABR2KFX7</accession>
<proteinExistence type="predicted"/>
<evidence type="ECO:0000313" key="1">
    <source>
        <dbReference type="EMBL" id="KAK8890020.1"/>
    </source>
</evidence>
<evidence type="ECO:0000313" key="2">
    <source>
        <dbReference type="Proteomes" id="UP001470230"/>
    </source>
</evidence>
<name>A0ABR2KFX7_9EUKA</name>
<reference evidence="1 2" key="1">
    <citation type="submission" date="2024-04" db="EMBL/GenBank/DDBJ databases">
        <title>Tritrichomonas musculus Genome.</title>
        <authorList>
            <person name="Alves-Ferreira E."/>
            <person name="Grigg M."/>
            <person name="Lorenzi H."/>
            <person name="Galac M."/>
        </authorList>
    </citation>
    <scope>NUCLEOTIDE SEQUENCE [LARGE SCALE GENOMIC DNA]</scope>
    <source>
        <strain evidence="1 2">EAF2021</strain>
    </source>
</reference>
<keyword evidence="2" id="KW-1185">Reference proteome</keyword>
<comment type="caution">
    <text evidence="1">The sequence shown here is derived from an EMBL/GenBank/DDBJ whole genome shotgun (WGS) entry which is preliminary data.</text>
</comment>
<protein>
    <submittedName>
        <fullName evidence="1">Uncharacterized protein</fullName>
    </submittedName>
</protein>
<sequence length="193" mass="22374">MNSNEFSPFKKLREIAIAINSVDGAKEKLIDVISLMSEINNLYISITYDRFYMMKKLEEIADNARKQQIIVEESLHSRQLLADQNLASIPDKSGISEKEISRIGVPPIGQFQEETGLKDEEIKELDENELLYRRMEHEIQKIPSIKEEYNNANTTRCELRKNLDDARNKYSTLISKIQKMYNEIMGALKNIDT</sequence>
<dbReference type="EMBL" id="JAPFFF010000005">
    <property type="protein sequence ID" value="KAK8890020.1"/>
    <property type="molecule type" value="Genomic_DNA"/>
</dbReference>
<dbReference type="Proteomes" id="UP001470230">
    <property type="component" value="Unassembled WGS sequence"/>
</dbReference>